<keyword evidence="1" id="KW-1133">Transmembrane helix</keyword>
<evidence type="ECO:0000313" key="3">
    <source>
        <dbReference type="Proteomes" id="UP000198379"/>
    </source>
</evidence>
<evidence type="ECO:0000256" key="1">
    <source>
        <dbReference type="SAM" id="Phobius"/>
    </source>
</evidence>
<keyword evidence="1" id="KW-0812">Transmembrane</keyword>
<protein>
    <submittedName>
        <fullName evidence="2">Uncharacterized protein</fullName>
    </submittedName>
</protein>
<dbReference type="EMBL" id="FZNY01000014">
    <property type="protein sequence ID" value="SNS39894.1"/>
    <property type="molecule type" value="Genomic_DNA"/>
</dbReference>
<evidence type="ECO:0000313" key="2">
    <source>
        <dbReference type="EMBL" id="SNS39894.1"/>
    </source>
</evidence>
<feature type="transmembrane region" description="Helical" evidence="1">
    <location>
        <begin position="12"/>
        <end position="34"/>
    </location>
</feature>
<dbReference type="RefSeq" id="WP_089374050.1">
    <property type="nucleotide sequence ID" value="NZ_BMEP01000004.1"/>
</dbReference>
<name>A0A239E7N6_9FLAO</name>
<reference evidence="2 3" key="1">
    <citation type="submission" date="2017-06" db="EMBL/GenBank/DDBJ databases">
        <authorList>
            <person name="Kim H.J."/>
            <person name="Triplett B.A."/>
        </authorList>
    </citation>
    <scope>NUCLEOTIDE SEQUENCE [LARGE SCALE GENOMIC DNA]</scope>
    <source>
        <strain evidence="2 3">DSM 25597</strain>
    </source>
</reference>
<dbReference type="OrthoDB" id="1004942at2"/>
<accession>A0A239E7N6</accession>
<sequence length="423" mass="46811">MLLNKKIKAGALQFTILVSVVIAAILSAFILISYSQLRFEKQLQRSSNVIKLVHDGINYAKQKAIVYNDSISIQLEEEMAEEITLYKTHWGIFDKVISRGKSKIFVSQNIALLGGQLSKDKRPAVYLEDSNSPLVVVGNTTIQGNVILPRQGVRPGNIAGNYYNGTSLVYGGIKQDASVKPQITEEKKDYIKSLLFGDLPQEDSLLIRSSASKITATFKTNPKWLYRPDAIEIGNQEIRNNIIIKSDSLIRISAFAKADNIILIAPYIEIDANVEGSFQAFASKGISVGENTKLSYPSVLVVLENENTINSNQEELQGIVLKKGSIISGSVIHLKGSENTYQKPMITINEDAMVQGEIYSDHSVQIEGIVKGSVYTHQFAIQARGSVYKNHLFDATIDSRNFPESFCGVITTETETNVVQWLD</sequence>
<keyword evidence="1" id="KW-0472">Membrane</keyword>
<organism evidence="2 3">
    <name type="scientific">Dokdonia pacifica</name>
    <dbReference type="NCBI Taxonomy" id="1627892"/>
    <lineage>
        <taxon>Bacteria</taxon>
        <taxon>Pseudomonadati</taxon>
        <taxon>Bacteroidota</taxon>
        <taxon>Flavobacteriia</taxon>
        <taxon>Flavobacteriales</taxon>
        <taxon>Flavobacteriaceae</taxon>
        <taxon>Dokdonia</taxon>
    </lineage>
</organism>
<proteinExistence type="predicted"/>
<dbReference type="AlphaFoldDB" id="A0A239E7N6"/>
<dbReference type="Proteomes" id="UP000198379">
    <property type="component" value="Unassembled WGS sequence"/>
</dbReference>
<keyword evidence="3" id="KW-1185">Reference proteome</keyword>
<gene>
    <name evidence="2" type="ORF">SAMN06265376_11414</name>
</gene>